<feature type="domain" description="Helicase C-terminal" evidence="19">
    <location>
        <begin position="351"/>
        <end position="498"/>
    </location>
</feature>
<evidence type="ECO:0000256" key="9">
    <source>
        <dbReference type="ARBA" id="ARBA00022684"/>
    </source>
</evidence>
<dbReference type="GO" id="GO:0003723">
    <property type="term" value="F:RNA binding"/>
    <property type="evidence" value="ECO:0007669"/>
    <property type="project" value="UniProtKB-KW"/>
</dbReference>
<keyword evidence="9" id="KW-0317">Glutathione biosynthesis</keyword>
<evidence type="ECO:0000313" key="21">
    <source>
        <dbReference type="Proteomes" id="UP000279271"/>
    </source>
</evidence>
<evidence type="ECO:0000259" key="19">
    <source>
        <dbReference type="PROSITE" id="PS51194"/>
    </source>
</evidence>
<dbReference type="Gene3D" id="3.30.590.20">
    <property type="match status" value="1"/>
</dbReference>
<evidence type="ECO:0000313" key="20">
    <source>
        <dbReference type="EMBL" id="RMZ52907.1"/>
    </source>
</evidence>
<dbReference type="SUPFAM" id="SSF55931">
    <property type="entry name" value="Glutamine synthetase/guanido kinase"/>
    <property type="match status" value="1"/>
</dbReference>
<dbReference type="Pfam" id="PF00271">
    <property type="entry name" value="Helicase_C"/>
    <property type="match status" value="1"/>
</dbReference>
<gene>
    <name evidence="20" type="ORF">APUTEX25_001026</name>
</gene>
<dbReference type="GO" id="GO:0016787">
    <property type="term" value="F:hydrolase activity"/>
    <property type="evidence" value="ECO:0007669"/>
    <property type="project" value="UniProtKB-KW"/>
</dbReference>
<evidence type="ECO:0000256" key="5">
    <source>
        <dbReference type="ARBA" id="ARBA00011153"/>
    </source>
</evidence>
<comment type="similarity">
    <text evidence="3">Belongs to the DEAD box helicase family. DDX21/DDX50 subfamily.</text>
</comment>
<dbReference type="Gene3D" id="3.40.50.300">
    <property type="entry name" value="P-loop containing nucleotide triphosphate hydrolases"/>
    <property type="match status" value="2"/>
</dbReference>
<dbReference type="GO" id="GO:0004386">
    <property type="term" value="F:helicase activity"/>
    <property type="evidence" value="ECO:0007669"/>
    <property type="project" value="UniProtKB-KW"/>
</dbReference>
<dbReference type="PROSITE" id="PS51192">
    <property type="entry name" value="HELICASE_ATP_BIND_1"/>
    <property type="match status" value="1"/>
</dbReference>
<dbReference type="InterPro" id="IPR014746">
    <property type="entry name" value="Gln_synth/guanido_kin_cat_dom"/>
</dbReference>
<feature type="compositionally biased region" description="Low complexity" evidence="17">
    <location>
        <begin position="725"/>
        <end position="738"/>
    </location>
</feature>
<dbReference type="Pfam" id="PF00270">
    <property type="entry name" value="DEAD"/>
    <property type="match status" value="1"/>
</dbReference>
<dbReference type="GO" id="GO:0009507">
    <property type="term" value="C:chloroplast"/>
    <property type="evidence" value="ECO:0007669"/>
    <property type="project" value="UniProtKB-SubCell"/>
</dbReference>
<dbReference type="Pfam" id="PF08152">
    <property type="entry name" value="GUCT"/>
    <property type="match status" value="1"/>
</dbReference>
<dbReference type="InterPro" id="IPR012562">
    <property type="entry name" value="GUCT"/>
</dbReference>
<dbReference type="SUPFAM" id="SSF52540">
    <property type="entry name" value="P-loop containing nucleoside triphosphate hydrolases"/>
    <property type="match status" value="1"/>
</dbReference>
<dbReference type="PANTHER" id="PTHR34378">
    <property type="entry name" value="GLUTAMATE--CYSTEINE LIGASE, CHLOROPLASTIC"/>
    <property type="match status" value="1"/>
</dbReference>
<comment type="pathway">
    <text evidence="2">Sulfur metabolism; glutathione biosynthesis; glutathione from L-cysteine and L-glutamate: step 1/2.</text>
</comment>
<evidence type="ECO:0000256" key="8">
    <source>
        <dbReference type="ARBA" id="ARBA00022640"/>
    </source>
</evidence>
<keyword evidence="6" id="KW-0150">Chloroplast</keyword>
<keyword evidence="8" id="KW-0934">Plastid</keyword>
<dbReference type="CDD" id="cd18787">
    <property type="entry name" value="SF2_C_DEAD"/>
    <property type="match status" value="1"/>
</dbReference>
<protein>
    <recommendedName>
        <fullName evidence="22">Glutamate--cysteine ligase</fullName>
    </recommendedName>
</protein>
<keyword evidence="15" id="KW-0809">Transit peptide</keyword>
<evidence type="ECO:0000256" key="14">
    <source>
        <dbReference type="ARBA" id="ARBA00022884"/>
    </source>
</evidence>
<dbReference type="GO" id="GO:0004357">
    <property type="term" value="F:glutamate-cysteine ligase activity"/>
    <property type="evidence" value="ECO:0007669"/>
    <property type="project" value="InterPro"/>
</dbReference>
<evidence type="ECO:0000256" key="11">
    <source>
        <dbReference type="ARBA" id="ARBA00022801"/>
    </source>
</evidence>
<dbReference type="GO" id="GO:0005524">
    <property type="term" value="F:ATP binding"/>
    <property type="evidence" value="ECO:0007669"/>
    <property type="project" value="UniProtKB-KW"/>
</dbReference>
<evidence type="ECO:0000256" key="16">
    <source>
        <dbReference type="ARBA" id="ARBA00023157"/>
    </source>
</evidence>
<dbReference type="GO" id="GO:0006750">
    <property type="term" value="P:glutathione biosynthetic process"/>
    <property type="evidence" value="ECO:0007669"/>
    <property type="project" value="UniProtKB-UniPathway"/>
</dbReference>
<proteinExistence type="inferred from homology"/>
<dbReference type="InterPro" id="IPR011556">
    <property type="entry name" value="Glut_cys_lig_pln_type"/>
</dbReference>
<evidence type="ECO:0000256" key="6">
    <source>
        <dbReference type="ARBA" id="ARBA00022528"/>
    </source>
</evidence>
<dbReference type="CDD" id="cd00268">
    <property type="entry name" value="DEADc"/>
    <property type="match status" value="1"/>
</dbReference>
<feature type="compositionally biased region" description="Gly residues" evidence="17">
    <location>
        <begin position="708"/>
        <end position="717"/>
    </location>
</feature>
<dbReference type="PANTHER" id="PTHR34378:SF1">
    <property type="entry name" value="GLUTAMATE--CYSTEINE LIGASE, CHLOROPLASTIC"/>
    <property type="match status" value="1"/>
</dbReference>
<dbReference type="InterPro" id="IPR059027">
    <property type="entry name" value="DD_DDX21-DDX50"/>
</dbReference>
<evidence type="ECO:0000256" key="15">
    <source>
        <dbReference type="ARBA" id="ARBA00022946"/>
    </source>
</evidence>
<evidence type="ECO:0000256" key="4">
    <source>
        <dbReference type="ARBA" id="ARBA00010253"/>
    </source>
</evidence>
<evidence type="ECO:0008006" key="22">
    <source>
        <dbReference type="Google" id="ProtNLM"/>
    </source>
</evidence>
<dbReference type="SMART" id="SM00490">
    <property type="entry name" value="HELICc"/>
    <property type="match status" value="1"/>
</dbReference>
<comment type="subcellular location">
    <subcellularLocation>
        <location evidence="1">Plastid</location>
        <location evidence="1">Chloroplast</location>
    </subcellularLocation>
</comment>
<keyword evidence="16" id="KW-1015">Disulfide bond</keyword>
<keyword evidence="12" id="KW-0347">Helicase</keyword>
<evidence type="ECO:0000256" key="17">
    <source>
        <dbReference type="SAM" id="MobiDB-lite"/>
    </source>
</evidence>
<evidence type="ECO:0000259" key="18">
    <source>
        <dbReference type="PROSITE" id="PS51192"/>
    </source>
</evidence>
<evidence type="ECO:0000256" key="10">
    <source>
        <dbReference type="ARBA" id="ARBA00022741"/>
    </source>
</evidence>
<dbReference type="Pfam" id="PF26142">
    <property type="entry name" value="DD_DDX21-DDX50"/>
    <property type="match status" value="1"/>
</dbReference>
<evidence type="ECO:0000256" key="3">
    <source>
        <dbReference type="ARBA" id="ARBA00006517"/>
    </source>
</evidence>
<comment type="similarity">
    <text evidence="4">Belongs to the carboxylate-amine ligase family. Glutamate--cysteine ligase type 2 subfamily.</text>
</comment>
<feature type="compositionally biased region" description="Low complexity" evidence="17">
    <location>
        <begin position="24"/>
        <end position="36"/>
    </location>
</feature>
<dbReference type="AlphaFoldDB" id="A0A3M7KRD1"/>
<dbReference type="UniPathway" id="UPA00142">
    <property type="reaction ID" value="UER00209"/>
</dbReference>
<dbReference type="NCBIfam" id="TIGR01436">
    <property type="entry name" value="glu_cys_lig_pln"/>
    <property type="match status" value="1"/>
</dbReference>
<keyword evidence="14" id="KW-0694">RNA-binding</keyword>
<comment type="caution">
    <text evidence="20">The sequence shown here is derived from an EMBL/GenBank/DDBJ whole genome shotgun (WGS) entry which is preliminary data.</text>
</comment>
<keyword evidence="10" id="KW-0547">Nucleotide-binding</keyword>
<evidence type="ECO:0000256" key="7">
    <source>
        <dbReference type="ARBA" id="ARBA00022598"/>
    </source>
</evidence>
<evidence type="ECO:0000256" key="13">
    <source>
        <dbReference type="ARBA" id="ARBA00022840"/>
    </source>
</evidence>
<dbReference type="InterPro" id="IPR014001">
    <property type="entry name" value="Helicase_ATP-bd"/>
</dbReference>
<evidence type="ECO:0000256" key="12">
    <source>
        <dbReference type="ARBA" id="ARBA00022806"/>
    </source>
</evidence>
<dbReference type="InterPro" id="IPR035434">
    <property type="entry name" value="GCL_bact_plant"/>
</dbReference>
<dbReference type="InterPro" id="IPR027417">
    <property type="entry name" value="P-loop_NTPase"/>
</dbReference>
<feature type="domain" description="Helicase ATP-binding" evidence="18">
    <location>
        <begin position="144"/>
        <end position="321"/>
    </location>
</feature>
<organism evidence="20 21">
    <name type="scientific">Auxenochlorella protothecoides</name>
    <name type="common">Green microalga</name>
    <name type="synonym">Chlorella protothecoides</name>
    <dbReference type="NCBI Taxonomy" id="3075"/>
    <lineage>
        <taxon>Eukaryota</taxon>
        <taxon>Viridiplantae</taxon>
        <taxon>Chlorophyta</taxon>
        <taxon>core chlorophytes</taxon>
        <taxon>Trebouxiophyceae</taxon>
        <taxon>Chlorellales</taxon>
        <taxon>Chlorellaceae</taxon>
        <taxon>Auxenochlorella</taxon>
    </lineage>
</organism>
<reference evidence="21" key="1">
    <citation type="journal article" date="2018" name="Algal Res.">
        <title>Characterization of plant carbon substrate utilization by Auxenochlorella protothecoides.</title>
        <authorList>
            <person name="Vogler B.W."/>
            <person name="Starkenburg S.R."/>
            <person name="Sudasinghe N."/>
            <person name="Schambach J.Y."/>
            <person name="Rollin J.A."/>
            <person name="Pattathil S."/>
            <person name="Barry A.N."/>
        </authorList>
    </citation>
    <scope>NUCLEOTIDE SEQUENCE [LARGE SCALE GENOMIC DNA]</scope>
    <source>
        <strain evidence="21">UTEX 25</strain>
    </source>
</reference>
<dbReference type="Pfam" id="PF04107">
    <property type="entry name" value="GCS2"/>
    <property type="match status" value="1"/>
</dbReference>
<name>A0A3M7KRD1_AUXPR</name>
<feature type="region of interest" description="Disordered" evidence="17">
    <location>
        <begin position="24"/>
        <end position="43"/>
    </location>
</feature>
<feature type="compositionally biased region" description="Gly residues" evidence="17">
    <location>
        <begin position="681"/>
        <end position="701"/>
    </location>
</feature>
<dbReference type="PROSITE" id="PS51194">
    <property type="entry name" value="HELICASE_CTER"/>
    <property type="match status" value="1"/>
</dbReference>
<dbReference type="InterPro" id="IPR001650">
    <property type="entry name" value="Helicase_C-like"/>
</dbReference>
<keyword evidence="7" id="KW-0436">Ligase</keyword>
<dbReference type="InterPro" id="IPR011545">
    <property type="entry name" value="DEAD/DEAH_box_helicase_dom"/>
</dbReference>
<keyword evidence="11" id="KW-0378">Hydrolase</keyword>
<dbReference type="InterPro" id="IPR006336">
    <property type="entry name" value="GCS2"/>
</dbReference>
<feature type="region of interest" description="Disordered" evidence="17">
    <location>
        <begin position="644"/>
        <end position="745"/>
    </location>
</feature>
<feature type="compositionally biased region" description="Gly residues" evidence="17">
    <location>
        <begin position="661"/>
        <end position="671"/>
    </location>
</feature>
<comment type="subunit">
    <text evidence="5">Homodimer or monomer when oxidized or reduced, respectively.</text>
</comment>
<accession>A0A3M7KRD1</accession>
<dbReference type="SMART" id="SM00487">
    <property type="entry name" value="DEXDc"/>
    <property type="match status" value="1"/>
</dbReference>
<sequence>MASVLARGSRRLVSSGTLGALSRSLRTVTTRRPTSLASSGLPSTPLRAQSQLFGQDQNARISTHLSAVQAAVAEPVGTAEDDDSSSDATRQTFSSLFSVDVEDVEEAVVDESLLLVNCGLSDVTVKALEARGIRSMFPVQKRVFEPAMAGQDLIARARTGSGKTLAFALPVAEKIMAERGGAEGRARGRAPLCVVLAPTRELATQVEREFASVAPRLATACLYGGAPAEAQRRALRAGVDVVVGTPGRVIDLVEQGALDLTQVRFAILDEADQMLAIGFAEDTERILGYAPRERQTMLFSATTPAWIKKLVASHLRAPVNIDLIGQGASGKLAESITAHAIQVAPEVRRSVLVDVLTVYGAGGKSIVFTQTKREADEVAAGVSSHLPCSALHGDMSQAEREKVLRAFRRGGISVLVATDVAARGLDIPDVDLVVHYELPQDAESFLHRSGRTGRAGKDGVAIAMFTRREAGWMKRILRETGTAGVTLITAPTAVQVMEAAARQVMTRLDGVEEEVRAFFRPVARRILASREPAEALEAALAALSGIKEVPEPRSLLTQEEGLVTLRLSGRRGRISRPAQVSAVVGGLADAAAPGGARVALGRIRMLPALSAEEREEGAAFDVPAAAAPALLAAAEASTDLAGQGLTLDMPDTLPPEEDLRGGYGGGGGSGGYSNDRRSSSGSGGGYGRRPASGGSGSGYRSGGDRWSGNGGNKWEGGGGDRNRRPSSGGARRSSSSWGDAQKFGGDWIGTEHEKLGYSKAPPHARPTHDQISDLLTHIHSSNGWEYIMEGKAKIGLAHDGQTVTLEPGGQTELSGAPLPDLHAVARETREHLLEVRKACDAVGIDYMNIGFDPKWDFEDVPRMPKTRYRYMREYMPKVGTLGHDMMFRSCTIQVNLDFESEEDMVQKFRIGLALQNVAGALFANSPFRNGAPSGYKSWRLHVWTDVDPHRCGRLPFVFDPGFSFAAYAEWALDVPMYFLYRDGQYTDVGGQPFRAFFEGRLEGHPGLFPTAADWDLHLTTVFPDVRLKQFLEMRGADGGSWEFITALPALWVGLLYDAGAQAQAAALVADWTPAELEALQADVPRLALQAPFRDGTVQDVALRMLNIARRGLEARGLGEERYLDVLDAVAESGVTRADRLLQLYDSEWSRSIEPLYTPEHRVDNGLC</sequence>
<evidence type="ECO:0000256" key="2">
    <source>
        <dbReference type="ARBA" id="ARBA00005006"/>
    </source>
</evidence>
<dbReference type="Proteomes" id="UP000279271">
    <property type="component" value="Unassembled WGS sequence"/>
</dbReference>
<dbReference type="EMBL" id="QOKY01000202">
    <property type="protein sequence ID" value="RMZ52907.1"/>
    <property type="molecule type" value="Genomic_DNA"/>
</dbReference>
<evidence type="ECO:0000256" key="1">
    <source>
        <dbReference type="ARBA" id="ARBA00004229"/>
    </source>
</evidence>
<keyword evidence="13" id="KW-0067">ATP-binding</keyword>
<dbReference type="InterPro" id="IPR044742">
    <property type="entry name" value="DEAD/DEAH_RhlB"/>
</dbReference>